<evidence type="ECO:0000256" key="8">
    <source>
        <dbReference type="ARBA" id="ARBA00022842"/>
    </source>
</evidence>
<evidence type="ECO:0000256" key="10">
    <source>
        <dbReference type="ARBA" id="ARBA00023136"/>
    </source>
</evidence>
<proteinExistence type="inferred from homology"/>
<evidence type="ECO:0000256" key="12">
    <source>
        <dbReference type="ARBA" id="ARBA00047761"/>
    </source>
</evidence>
<evidence type="ECO:0000256" key="7">
    <source>
        <dbReference type="ARBA" id="ARBA00022801"/>
    </source>
</evidence>
<dbReference type="OMA" id="IKPQHRA"/>
<comment type="subcellular location">
    <subcellularLocation>
        <location evidence="3">Membrane</location>
        <topology evidence="3">Peripheral membrane protein</topology>
    </subcellularLocation>
</comment>
<evidence type="ECO:0000259" key="15">
    <source>
        <dbReference type="PROSITE" id="PS51746"/>
    </source>
</evidence>
<dbReference type="SMART" id="SM00332">
    <property type="entry name" value="PP2Cc"/>
    <property type="match status" value="1"/>
</dbReference>
<dbReference type="EC" id="3.1.3.16" evidence="5"/>
<accession>G0R2K5</accession>
<evidence type="ECO:0000256" key="11">
    <source>
        <dbReference type="ARBA" id="ARBA00023211"/>
    </source>
</evidence>
<evidence type="ECO:0000256" key="1">
    <source>
        <dbReference type="ARBA" id="ARBA00001936"/>
    </source>
</evidence>
<comment type="cofactor">
    <cofactor evidence="2">
        <name>Mg(2+)</name>
        <dbReference type="ChEBI" id="CHEBI:18420"/>
    </cofactor>
</comment>
<comment type="cofactor">
    <cofactor evidence="1">
        <name>Mn(2+)</name>
        <dbReference type="ChEBI" id="CHEBI:29035"/>
    </cofactor>
</comment>
<dbReference type="PANTHER" id="PTHR13832">
    <property type="entry name" value="PROTEIN PHOSPHATASE 2C"/>
    <property type="match status" value="1"/>
</dbReference>
<keyword evidence="7 14" id="KW-0378">Hydrolase</keyword>
<dbReference type="OrthoDB" id="10264738at2759"/>
<dbReference type="STRING" id="857967.G0R2K5"/>
<evidence type="ECO:0000256" key="3">
    <source>
        <dbReference type="ARBA" id="ARBA00004170"/>
    </source>
</evidence>
<evidence type="ECO:0000256" key="5">
    <source>
        <dbReference type="ARBA" id="ARBA00013081"/>
    </source>
</evidence>
<dbReference type="InterPro" id="IPR001932">
    <property type="entry name" value="PPM-type_phosphatase-like_dom"/>
</dbReference>
<evidence type="ECO:0000256" key="4">
    <source>
        <dbReference type="ARBA" id="ARBA00006702"/>
    </source>
</evidence>
<comment type="similarity">
    <text evidence="4 14">Belongs to the PP2C family.</text>
</comment>
<reference evidence="16 17" key="1">
    <citation type="submission" date="2011-07" db="EMBL/GenBank/DDBJ databases">
        <authorList>
            <person name="Coyne R."/>
            <person name="Brami D."/>
            <person name="Johnson J."/>
            <person name="Hostetler J."/>
            <person name="Hannick L."/>
            <person name="Clark T."/>
            <person name="Cassidy-Hanley D."/>
            <person name="Inman J."/>
        </authorList>
    </citation>
    <scope>NUCLEOTIDE SEQUENCE [LARGE SCALE GENOMIC DNA]</scope>
    <source>
        <strain evidence="16 17">G5</strain>
    </source>
</reference>
<dbReference type="PROSITE" id="PS51746">
    <property type="entry name" value="PPM_2"/>
    <property type="match status" value="1"/>
</dbReference>
<keyword evidence="8" id="KW-0460">Magnesium</keyword>
<dbReference type="Proteomes" id="UP000008983">
    <property type="component" value="Unassembled WGS sequence"/>
</dbReference>
<evidence type="ECO:0000256" key="13">
    <source>
        <dbReference type="ARBA" id="ARBA00048336"/>
    </source>
</evidence>
<evidence type="ECO:0000313" key="17">
    <source>
        <dbReference type="Proteomes" id="UP000008983"/>
    </source>
</evidence>
<dbReference type="GO" id="GO:0004722">
    <property type="term" value="F:protein serine/threonine phosphatase activity"/>
    <property type="evidence" value="ECO:0007669"/>
    <property type="project" value="UniProtKB-EC"/>
</dbReference>
<protein>
    <recommendedName>
        <fullName evidence="5">protein-serine/threonine phosphatase</fullName>
        <ecNumber evidence="5">3.1.3.16</ecNumber>
    </recommendedName>
</protein>
<evidence type="ECO:0000256" key="6">
    <source>
        <dbReference type="ARBA" id="ARBA00022723"/>
    </source>
</evidence>
<keyword evidence="10" id="KW-0472">Membrane</keyword>
<dbReference type="InterPro" id="IPR036457">
    <property type="entry name" value="PPM-type-like_dom_sf"/>
</dbReference>
<organism evidence="16 17">
    <name type="scientific">Ichthyophthirius multifiliis</name>
    <name type="common">White spot disease agent</name>
    <name type="synonym">Ich</name>
    <dbReference type="NCBI Taxonomy" id="5932"/>
    <lineage>
        <taxon>Eukaryota</taxon>
        <taxon>Sar</taxon>
        <taxon>Alveolata</taxon>
        <taxon>Ciliophora</taxon>
        <taxon>Intramacronucleata</taxon>
        <taxon>Oligohymenophorea</taxon>
        <taxon>Hymenostomatida</taxon>
        <taxon>Ophryoglenina</taxon>
        <taxon>Ichthyophthirius</taxon>
    </lineage>
</organism>
<evidence type="ECO:0000256" key="2">
    <source>
        <dbReference type="ARBA" id="ARBA00001946"/>
    </source>
</evidence>
<name>G0R2K5_ICHMU</name>
<dbReference type="Pfam" id="PF00481">
    <property type="entry name" value="PP2C"/>
    <property type="match status" value="1"/>
</dbReference>
<dbReference type="GO" id="GO:0016020">
    <property type="term" value="C:membrane"/>
    <property type="evidence" value="ECO:0007669"/>
    <property type="project" value="UniProtKB-SubCell"/>
</dbReference>
<evidence type="ECO:0000256" key="9">
    <source>
        <dbReference type="ARBA" id="ARBA00022912"/>
    </source>
</evidence>
<dbReference type="AlphaFoldDB" id="G0R2K5"/>
<dbReference type="InParanoid" id="G0R2K5"/>
<keyword evidence="6" id="KW-0479">Metal-binding</keyword>
<comment type="catalytic activity">
    <reaction evidence="13">
        <text>O-phospho-L-threonyl-[protein] + H2O = L-threonyl-[protein] + phosphate</text>
        <dbReference type="Rhea" id="RHEA:47004"/>
        <dbReference type="Rhea" id="RHEA-COMP:11060"/>
        <dbReference type="Rhea" id="RHEA-COMP:11605"/>
        <dbReference type="ChEBI" id="CHEBI:15377"/>
        <dbReference type="ChEBI" id="CHEBI:30013"/>
        <dbReference type="ChEBI" id="CHEBI:43474"/>
        <dbReference type="ChEBI" id="CHEBI:61977"/>
        <dbReference type="EC" id="3.1.3.16"/>
    </reaction>
</comment>
<dbReference type="GO" id="GO:0046872">
    <property type="term" value="F:metal ion binding"/>
    <property type="evidence" value="ECO:0007669"/>
    <property type="project" value="UniProtKB-KW"/>
</dbReference>
<feature type="domain" description="PPM-type phosphatase" evidence="15">
    <location>
        <begin position="21"/>
        <end position="316"/>
    </location>
</feature>
<evidence type="ECO:0000313" key="16">
    <source>
        <dbReference type="EMBL" id="EGR28296.1"/>
    </source>
</evidence>
<dbReference type="InterPro" id="IPR015655">
    <property type="entry name" value="PP2C"/>
</dbReference>
<dbReference type="Gene3D" id="3.60.40.10">
    <property type="entry name" value="PPM-type phosphatase domain"/>
    <property type="match status" value="1"/>
</dbReference>
<dbReference type="InterPro" id="IPR000222">
    <property type="entry name" value="PP2C_BS"/>
</dbReference>
<sequence length="324" mass="36755">MGITRIKAYILFIYLFFLKKNNKLIKKKGLIRNYNEDRISIVLNIGKPLNKQNIQDWPNVSFYGIYDGHGGCQCADFLKDQLHNFIIKDDNFPHNPKQAIINGFLNADESFLKKADNPQNLDRSGSCIILLMILNDLIFVANLGDSRAVLSTNNGQKIIALSTDHKPNHPDEEKRILQNGGKIYQRQVPIINPGGPILYINGPHRVIPGRLAVSRSMGDIEAKFKKYGGNINVVIAQPDITCIQIQQNYDFILLGCDGVFDKLSNEQCINFMWQKINQQKNNNNCDDIFGEAIENLLQQSLLHKSFDNISILGINFKQQLIIKS</sequence>
<keyword evidence="11" id="KW-0464">Manganese</keyword>
<evidence type="ECO:0000256" key="14">
    <source>
        <dbReference type="RuleBase" id="RU003465"/>
    </source>
</evidence>
<keyword evidence="9 14" id="KW-0904">Protein phosphatase</keyword>
<gene>
    <name evidence="16" type="ORF">IMG5_179150</name>
</gene>
<dbReference type="EMBL" id="GL984269">
    <property type="protein sequence ID" value="EGR28296.1"/>
    <property type="molecule type" value="Genomic_DNA"/>
</dbReference>
<dbReference type="eggNOG" id="KOG0698">
    <property type="taxonomic scope" value="Eukaryota"/>
</dbReference>
<comment type="catalytic activity">
    <reaction evidence="12">
        <text>O-phospho-L-seryl-[protein] + H2O = L-seryl-[protein] + phosphate</text>
        <dbReference type="Rhea" id="RHEA:20629"/>
        <dbReference type="Rhea" id="RHEA-COMP:9863"/>
        <dbReference type="Rhea" id="RHEA-COMP:11604"/>
        <dbReference type="ChEBI" id="CHEBI:15377"/>
        <dbReference type="ChEBI" id="CHEBI:29999"/>
        <dbReference type="ChEBI" id="CHEBI:43474"/>
        <dbReference type="ChEBI" id="CHEBI:83421"/>
        <dbReference type="EC" id="3.1.3.16"/>
    </reaction>
</comment>
<dbReference type="RefSeq" id="XP_004027641.1">
    <property type="nucleotide sequence ID" value="XM_004027592.1"/>
</dbReference>
<keyword evidence="17" id="KW-1185">Reference proteome</keyword>
<dbReference type="SUPFAM" id="SSF81606">
    <property type="entry name" value="PP2C-like"/>
    <property type="match status" value="1"/>
</dbReference>
<dbReference type="GeneID" id="14904374"/>
<dbReference type="CDD" id="cd00143">
    <property type="entry name" value="PP2Cc"/>
    <property type="match status" value="1"/>
</dbReference>
<dbReference type="PANTHER" id="PTHR13832:SF803">
    <property type="entry name" value="PROTEIN PHOSPHATASE 1G"/>
    <property type="match status" value="1"/>
</dbReference>
<dbReference type="PROSITE" id="PS01032">
    <property type="entry name" value="PPM_1"/>
    <property type="match status" value="1"/>
</dbReference>